<feature type="chain" id="PRO_5046986440" description="AMIN-like domain-containing protein" evidence="1">
    <location>
        <begin position="25"/>
        <end position="193"/>
    </location>
</feature>
<name>A0ABV1VKP8_9ACTN</name>
<feature type="domain" description="AMIN-like" evidence="2">
    <location>
        <begin position="56"/>
        <end position="187"/>
    </location>
</feature>
<feature type="signal peptide" evidence="1">
    <location>
        <begin position="1"/>
        <end position="24"/>
    </location>
</feature>
<sequence>MRRTSAALIAALLTSSALGTTAVAADAAPAATARITACPTGWGSLAESRATATTVPVRDVRTGRHACFDRMTVDVPGARAGGLGYRVRYVDRLHQDGSGRPIAVGGGAVLEIRVAAPGYRPETGAPTYPGRAGRPLPGVDLTGYRTFRDTRFAGSFEGETQIGLGVRARLPFRVLVLDGRVVVDVAHSWGAGR</sequence>
<accession>A0ABV1VKP8</accession>
<proteinExistence type="predicted"/>
<protein>
    <recommendedName>
        <fullName evidence="2">AMIN-like domain-containing protein</fullName>
    </recommendedName>
</protein>
<dbReference type="Pfam" id="PF24837">
    <property type="entry name" value="AMIN-like"/>
    <property type="match status" value="1"/>
</dbReference>
<dbReference type="InterPro" id="IPR056303">
    <property type="entry name" value="AMIN-like"/>
</dbReference>
<dbReference type="EMBL" id="JBEPCV010000028">
    <property type="protein sequence ID" value="MER6907071.1"/>
    <property type="molecule type" value="Genomic_DNA"/>
</dbReference>
<evidence type="ECO:0000313" key="4">
    <source>
        <dbReference type="Proteomes" id="UP001490330"/>
    </source>
</evidence>
<evidence type="ECO:0000259" key="2">
    <source>
        <dbReference type="Pfam" id="PF24837"/>
    </source>
</evidence>
<evidence type="ECO:0000256" key="1">
    <source>
        <dbReference type="SAM" id="SignalP"/>
    </source>
</evidence>
<organism evidence="3 4">
    <name type="scientific">Streptomyces flaveolus</name>
    <dbReference type="NCBI Taxonomy" id="67297"/>
    <lineage>
        <taxon>Bacteria</taxon>
        <taxon>Bacillati</taxon>
        <taxon>Actinomycetota</taxon>
        <taxon>Actinomycetes</taxon>
        <taxon>Kitasatosporales</taxon>
        <taxon>Streptomycetaceae</taxon>
        <taxon>Streptomyces</taxon>
    </lineage>
</organism>
<comment type="caution">
    <text evidence="3">The sequence shown here is derived from an EMBL/GenBank/DDBJ whole genome shotgun (WGS) entry which is preliminary data.</text>
</comment>
<reference evidence="3 4" key="1">
    <citation type="submission" date="2024-06" db="EMBL/GenBank/DDBJ databases">
        <title>The Natural Products Discovery Center: Release of the First 8490 Sequenced Strains for Exploring Actinobacteria Biosynthetic Diversity.</title>
        <authorList>
            <person name="Kalkreuter E."/>
            <person name="Kautsar S.A."/>
            <person name="Yang D."/>
            <person name="Bader C.D."/>
            <person name="Teijaro C.N."/>
            <person name="Fluegel L."/>
            <person name="Davis C.M."/>
            <person name="Simpson J.R."/>
            <person name="Lauterbach L."/>
            <person name="Steele A.D."/>
            <person name="Gui C."/>
            <person name="Meng S."/>
            <person name="Li G."/>
            <person name="Viehrig K."/>
            <person name="Ye F."/>
            <person name="Su P."/>
            <person name="Kiefer A.F."/>
            <person name="Nichols A."/>
            <person name="Cepeda A.J."/>
            <person name="Yan W."/>
            <person name="Fan B."/>
            <person name="Jiang Y."/>
            <person name="Adhikari A."/>
            <person name="Zheng C.-J."/>
            <person name="Schuster L."/>
            <person name="Cowan T.M."/>
            <person name="Smanski M.J."/>
            <person name="Chevrette M.G."/>
            <person name="De Carvalho L.P.S."/>
            <person name="Shen B."/>
        </authorList>
    </citation>
    <scope>NUCLEOTIDE SEQUENCE [LARGE SCALE GENOMIC DNA]</scope>
    <source>
        <strain evidence="3 4">NPDC000632</strain>
    </source>
</reference>
<keyword evidence="1" id="KW-0732">Signal</keyword>
<keyword evidence="4" id="KW-1185">Reference proteome</keyword>
<evidence type="ECO:0000313" key="3">
    <source>
        <dbReference type="EMBL" id="MER6907071.1"/>
    </source>
</evidence>
<gene>
    <name evidence="3" type="ORF">ABT322_25720</name>
</gene>
<dbReference type="RefSeq" id="WP_318217313.1">
    <property type="nucleotide sequence ID" value="NZ_JBEPCO010000041.1"/>
</dbReference>
<dbReference type="Proteomes" id="UP001490330">
    <property type="component" value="Unassembled WGS sequence"/>
</dbReference>